<feature type="binding site" evidence="5">
    <location>
        <position position="332"/>
    </location>
    <ligand>
        <name>substrate</name>
    </ligand>
</feature>
<feature type="binding site" evidence="5">
    <location>
        <position position="387"/>
    </location>
    <ligand>
        <name>substrate</name>
    </ligand>
</feature>
<dbReference type="Pfam" id="PF02784">
    <property type="entry name" value="Orn_Arg_deC_N"/>
    <property type="match status" value="1"/>
</dbReference>
<keyword evidence="5 8" id="KW-0457">Lysine biosynthesis</keyword>
<dbReference type="Gene3D" id="2.40.37.10">
    <property type="entry name" value="Lyase, Ornithine Decarboxylase, Chain A, domain 1"/>
    <property type="match status" value="1"/>
</dbReference>
<dbReference type="GO" id="GO:0030170">
    <property type="term" value="F:pyridoxal phosphate binding"/>
    <property type="evidence" value="ECO:0007669"/>
    <property type="project" value="UniProtKB-UniRule"/>
</dbReference>
<dbReference type="PANTHER" id="PTHR43727">
    <property type="entry name" value="DIAMINOPIMELATE DECARBOXYLASE"/>
    <property type="match status" value="1"/>
</dbReference>
<feature type="binding site" evidence="5">
    <location>
        <position position="359"/>
    </location>
    <ligand>
        <name>substrate</name>
    </ligand>
</feature>
<comment type="subunit">
    <text evidence="5">Homodimer.</text>
</comment>
<dbReference type="Gene3D" id="3.20.20.10">
    <property type="entry name" value="Alanine racemase"/>
    <property type="match status" value="1"/>
</dbReference>
<evidence type="ECO:0000259" key="9">
    <source>
        <dbReference type="Pfam" id="PF00278"/>
    </source>
</evidence>
<dbReference type="SUPFAM" id="SSF51419">
    <property type="entry name" value="PLP-binding barrel"/>
    <property type="match status" value="1"/>
</dbReference>
<dbReference type="PRINTS" id="PR01179">
    <property type="entry name" value="ODADCRBXLASE"/>
</dbReference>
<dbReference type="SUPFAM" id="SSF50621">
    <property type="entry name" value="Alanine racemase C-terminal domain-like"/>
    <property type="match status" value="1"/>
</dbReference>
<dbReference type="EC" id="4.1.1.20" evidence="5 6"/>
<dbReference type="EMBL" id="BKAG01000003">
    <property type="protein sequence ID" value="GEP41420.1"/>
    <property type="molecule type" value="Genomic_DNA"/>
</dbReference>
<evidence type="ECO:0000256" key="4">
    <source>
        <dbReference type="ARBA" id="ARBA00023239"/>
    </source>
</evidence>
<dbReference type="InterPro" id="IPR022644">
    <property type="entry name" value="De-COase2_N"/>
</dbReference>
<evidence type="ECO:0000256" key="8">
    <source>
        <dbReference type="RuleBase" id="RU003738"/>
    </source>
</evidence>
<dbReference type="FunFam" id="3.20.20.10:FF:000003">
    <property type="entry name" value="Diaminopimelate decarboxylase"/>
    <property type="match status" value="1"/>
</dbReference>
<name>A0A512M3U8_9BACT</name>
<reference evidence="11 12" key="1">
    <citation type="submission" date="2019-07" db="EMBL/GenBank/DDBJ databases">
        <title>Whole genome shotgun sequence of Brevifollis gellanilyticus NBRC 108608.</title>
        <authorList>
            <person name="Hosoyama A."/>
            <person name="Uohara A."/>
            <person name="Ohji S."/>
            <person name="Ichikawa N."/>
        </authorList>
    </citation>
    <scope>NUCLEOTIDE SEQUENCE [LARGE SCALE GENOMIC DNA]</scope>
    <source>
        <strain evidence="11 12">NBRC 108608</strain>
    </source>
</reference>
<keyword evidence="4 5" id="KW-0456">Lyase</keyword>
<feature type="domain" description="Orn/DAP/Arg decarboxylase 2 C-terminal" evidence="9">
    <location>
        <begin position="30"/>
        <end position="385"/>
    </location>
</feature>
<dbReference type="InterPro" id="IPR029066">
    <property type="entry name" value="PLP-binding_barrel"/>
</dbReference>
<dbReference type="PROSITE" id="PS00878">
    <property type="entry name" value="ODR_DC_2_1"/>
    <property type="match status" value="1"/>
</dbReference>
<dbReference type="PANTHER" id="PTHR43727:SF2">
    <property type="entry name" value="GROUP IV DECARBOXYLASE"/>
    <property type="match status" value="1"/>
</dbReference>
<evidence type="ECO:0000259" key="10">
    <source>
        <dbReference type="Pfam" id="PF02784"/>
    </source>
</evidence>
<dbReference type="CDD" id="cd06828">
    <property type="entry name" value="PLPDE_III_DapDC"/>
    <property type="match status" value="1"/>
</dbReference>
<dbReference type="NCBIfam" id="TIGR01048">
    <property type="entry name" value="lysA"/>
    <property type="match status" value="1"/>
</dbReference>
<comment type="caution">
    <text evidence="11">The sequence shown here is derived from an EMBL/GenBank/DDBJ whole genome shotgun (WGS) entry which is preliminary data.</text>
</comment>
<feature type="modified residue" description="N6-(pyridoxal phosphate)lysine" evidence="5 7">
    <location>
        <position position="60"/>
    </location>
</feature>
<dbReference type="InterPro" id="IPR002986">
    <property type="entry name" value="DAP_deCOOHase_LysA"/>
</dbReference>
<comment type="function">
    <text evidence="5">Specifically catalyzes the decarboxylation of meso-diaminopimelate (meso-DAP) to L-lysine.</text>
</comment>
<dbReference type="OrthoDB" id="9802241at2"/>
<dbReference type="GO" id="GO:0008836">
    <property type="term" value="F:diaminopimelate decarboxylase activity"/>
    <property type="evidence" value="ECO:0007669"/>
    <property type="project" value="UniProtKB-UniRule"/>
</dbReference>
<dbReference type="GO" id="GO:0009089">
    <property type="term" value="P:lysine biosynthetic process via diaminopimelate"/>
    <property type="evidence" value="ECO:0007669"/>
    <property type="project" value="UniProtKB-UniRule"/>
</dbReference>
<dbReference type="AlphaFoldDB" id="A0A512M3U8"/>
<dbReference type="PRINTS" id="PR01181">
    <property type="entry name" value="DAPDCRBXLASE"/>
</dbReference>
<dbReference type="InterPro" id="IPR022653">
    <property type="entry name" value="De-COase2_pyr-phos_BS"/>
</dbReference>
<evidence type="ECO:0000256" key="1">
    <source>
        <dbReference type="ARBA" id="ARBA00001933"/>
    </source>
</evidence>
<dbReference type="Pfam" id="PF00278">
    <property type="entry name" value="Orn_DAP_Arg_deC"/>
    <property type="match status" value="1"/>
</dbReference>
<comment type="similarity">
    <text evidence="5">Belongs to the Orn/Lys/Arg decarboxylase class-II family. LysA subfamily.</text>
</comment>
<evidence type="ECO:0000256" key="6">
    <source>
        <dbReference type="NCBIfam" id="TIGR01048"/>
    </source>
</evidence>
<evidence type="ECO:0000256" key="5">
    <source>
        <dbReference type="HAMAP-Rule" id="MF_02120"/>
    </source>
</evidence>
<keyword evidence="5" id="KW-0028">Amino-acid biosynthesis</keyword>
<feature type="active site" description="Proton donor" evidence="7">
    <location>
        <position position="358"/>
    </location>
</feature>
<dbReference type="RefSeq" id="WP_146848878.1">
    <property type="nucleotide sequence ID" value="NZ_BKAG01000003.1"/>
</dbReference>
<feature type="binding site" evidence="5">
    <location>
        <position position="387"/>
    </location>
    <ligand>
        <name>pyridoxal 5'-phosphate</name>
        <dbReference type="ChEBI" id="CHEBI:597326"/>
    </ligand>
</feature>
<feature type="binding site" evidence="5">
    <location>
        <position position="239"/>
    </location>
    <ligand>
        <name>pyridoxal 5'-phosphate</name>
        <dbReference type="ChEBI" id="CHEBI:597326"/>
    </ligand>
</feature>
<comment type="catalytic activity">
    <reaction evidence="5 8">
        <text>meso-2,6-diaminopimelate + H(+) = L-lysine + CO2</text>
        <dbReference type="Rhea" id="RHEA:15101"/>
        <dbReference type="ChEBI" id="CHEBI:15378"/>
        <dbReference type="ChEBI" id="CHEBI:16526"/>
        <dbReference type="ChEBI" id="CHEBI:32551"/>
        <dbReference type="ChEBI" id="CHEBI:57791"/>
        <dbReference type="EC" id="4.1.1.20"/>
    </reaction>
</comment>
<feature type="binding site" evidence="5">
    <location>
        <position position="328"/>
    </location>
    <ligand>
        <name>substrate</name>
    </ligand>
</feature>
<dbReference type="InterPro" id="IPR022643">
    <property type="entry name" value="De-COase2_C"/>
</dbReference>
<organism evidence="11 12">
    <name type="scientific">Brevifollis gellanilyticus</name>
    <dbReference type="NCBI Taxonomy" id="748831"/>
    <lineage>
        <taxon>Bacteria</taxon>
        <taxon>Pseudomonadati</taxon>
        <taxon>Verrucomicrobiota</taxon>
        <taxon>Verrucomicrobiia</taxon>
        <taxon>Verrucomicrobiales</taxon>
        <taxon>Verrucomicrobiaceae</taxon>
    </lineage>
</organism>
<feature type="binding site" evidence="5">
    <location>
        <begin position="289"/>
        <end position="292"/>
    </location>
    <ligand>
        <name>pyridoxal 5'-phosphate</name>
        <dbReference type="ChEBI" id="CHEBI:597326"/>
    </ligand>
</feature>
<evidence type="ECO:0000256" key="3">
    <source>
        <dbReference type="ARBA" id="ARBA00022898"/>
    </source>
</evidence>
<dbReference type="InterPro" id="IPR000183">
    <property type="entry name" value="Orn/DAP/Arg_de-COase"/>
</dbReference>
<accession>A0A512M3U8</accession>
<proteinExistence type="inferred from homology"/>
<evidence type="ECO:0000256" key="7">
    <source>
        <dbReference type="PIRSR" id="PIRSR600183-50"/>
    </source>
</evidence>
<keyword evidence="3 5" id="KW-0663">Pyridoxal phosphate</keyword>
<comment type="cofactor">
    <cofactor evidence="1 5 7 8">
        <name>pyridoxal 5'-phosphate</name>
        <dbReference type="ChEBI" id="CHEBI:597326"/>
    </cofactor>
</comment>
<dbReference type="InterPro" id="IPR009006">
    <property type="entry name" value="Ala_racemase/Decarboxylase_C"/>
</dbReference>
<evidence type="ECO:0000313" key="11">
    <source>
        <dbReference type="EMBL" id="GEP41420.1"/>
    </source>
</evidence>
<comment type="pathway">
    <text evidence="5 8">Amino-acid biosynthesis; L-lysine biosynthesis via DAP pathway; L-lysine from DL-2,6-diaminopimelate: step 1/1.</text>
</comment>
<dbReference type="Proteomes" id="UP000321577">
    <property type="component" value="Unassembled WGS sequence"/>
</dbReference>
<dbReference type="HAMAP" id="MF_02120">
    <property type="entry name" value="LysA"/>
    <property type="match status" value="1"/>
</dbReference>
<feature type="binding site" evidence="5">
    <location>
        <position position="292"/>
    </location>
    <ligand>
        <name>substrate</name>
    </ligand>
</feature>
<keyword evidence="2 5" id="KW-0210">Decarboxylase</keyword>
<sequence>MHRFHYNQGQLFCENVSLQSLAEKHGTPLYVYSKGTITDHFTRLDAALGELDHLICYAVKANSNLSVLSTIAKLGGGFDIVSAGELYRVIKAGGDASKCTFAGVGKTRDEIEYALSQGIYCFNAESEAELEFINEVAGKLGKKAPVAVRVNPNVDAKTHAKITTGKSENKFGIDFDRIGAVYARIANEMPNLIIKGLQMHIGSQLTSVDPFVEAVKKVSPLVAEMKEKYNLQFFSIGGGIGINYRQSLDSGDAGWWEKNSAEQHPLTIQKYADSVVPLLKPLGIRILCEPGRFMVGNAGALLTQVLFEKRGGAKIFKIVDAGMNDLIRPTLYEGWHQIVPLKQVEGEVEKVDIVGPICETGDYLAQDREVAPVKAGDYIAAMSAGAYGFSMASNYNTRPMPAEILVDDSQAHVVRDRQTLDDVLKGEHVV</sequence>
<keyword evidence="12" id="KW-1185">Reference proteome</keyword>
<gene>
    <name evidence="11" type="primary">lysA_1</name>
    <name evidence="5" type="synonym">lysA</name>
    <name evidence="11" type="ORF">BGE01nite_07110</name>
</gene>
<protein>
    <recommendedName>
        <fullName evidence="5 6">Diaminopimelate decarboxylase</fullName>
        <shortName evidence="5">DAP decarboxylase</shortName>
        <shortName evidence="5">DAPDC</shortName>
        <ecNumber evidence="5 6">4.1.1.20</ecNumber>
    </recommendedName>
</protein>
<dbReference type="UniPathway" id="UPA00034">
    <property type="reaction ID" value="UER00027"/>
</dbReference>
<feature type="domain" description="Orn/DAP/Arg decarboxylase 2 N-terminal" evidence="10">
    <location>
        <begin position="35"/>
        <end position="295"/>
    </location>
</feature>
<evidence type="ECO:0000313" key="12">
    <source>
        <dbReference type="Proteomes" id="UP000321577"/>
    </source>
</evidence>
<evidence type="ECO:0000256" key="2">
    <source>
        <dbReference type="ARBA" id="ARBA00022793"/>
    </source>
</evidence>